<evidence type="ECO:0000256" key="2">
    <source>
        <dbReference type="ARBA" id="ARBA00022857"/>
    </source>
</evidence>
<gene>
    <name evidence="5" type="ORF">FD32_GL000858</name>
</gene>
<evidence type="ECO:0000259" key="4">
    <source>
        <dbReference type="Pfam" id="PF01872"/>
    </source>
</evidence>
<dbReference type="GO" id="GO:0009231">
    <property type="term" value="P:riboflavin biosynthetic process"/>
    <property type="evidence" value="ECO:0007669"/>
    <property type="project" value="InterPro"/>
</dbReference>
<name>A0A0R1X4X4_9LACO</name>
<dbReference type="PANTHER" id="PTHR38011">
    <property type="entry name" value="DIHYDROFOLATE REDUCTASE FAMILY PROTEIN (AFU_ORTHOLOGUE AFUA_8G06820)"/>
    <property type="match status" value="1"/>
</dbReference>
<dbReference type="Gene3D" id="3.40.430.10">
    <property type="entry name" value="Dihydrofolate Reductase, subunit A"/>
    <property type="match status" value="1"/>
</dbReference>
<evidence type="ECO:0000256" key="1">
    <source>
        <dbReference type="ARBA" id="ARBA00005104"/>
    </source>
</evidence>
<sequence>MSKPYIIVHMMESVDGRIDCGMTAQLGGNPEYYSSLDAINAPTRISGRVTAASELTGGGQYIPQDNATLNKTTFTKNVTADSYNIVVDTKGTLCWGTETSTSFPHLIITSEDVTKEYLDYLDRQNISWIATGKGRIDLMQAMDILATEFGIRRLAIVGGGKINGGFLNAGLVDEISVLIGPGIDGRIGQSSLFDGRPGNRQPVALQLKGVKSYEDGAVWLRYLVK</sequence>
<dbReference type="GO" id="GO:0008703">
    <property type="term" value="F:5-amino-6-(5-phosphoribosylamino)uracil reductase activity"/>
    <property type="evidence" value="ECO:0007669"/>
    <property type="project" value="InterPro"/>
</dbReference>
<proteinExistence type="predicted"/>
<dbReference type="InterPro" id="IPR050765">
    <property type="entry name" value="Riboflavin_Biosynth_HTPR"/>
</dbReference>
<comment type="caution">
    <text evidence="5">The sequence shown here is derived from an EMBL/GenBank/DDBJ whole genome shotgun (WGS) entry which is preliminary data.</text>
</comment>
<dbReference type="Pfam" id="PF01872">
    <property type="entry name" value="RibD_C"/>
    <property type="match status" value="1"/>
</dbReference>
<keyword evidence="3" id="KW-0560">Oxidoreductase</keyword>
<evidence type="ECO:0000313" key="5">
    <source>
        <dbReference type="EMBL" id="KRM25335.1"/>
    </source>
</evidence>
<dbReference type="InterPro" id="IPR002734">
    <property type="entry name" value="RibDG_C"/>
</dbReference>
<evidence type="ECO:0000313" key="6">
    <source>
        <dbReference type="Proteomes" id="UP000051412"/>
    </source>
</evidence>
<organism evidence="5 6">
    <name type="scientific">Limosilactobacillus panis DSM 6035</name>
    <dbReference type="NCBI Taxonomy" id="1423782"/>
    <lineage>
        <taxon>Bacteria</taxon>
        <taxon>Bacillati</taxon>
        <taxon>Bacillota</taxon>
        <taxon>Bacilli</taxon>
        <taxon>Lactobacillales</taxon>
        <taxon>Lactobacillaceae</taxon>
        <taxon>Limosilactobacillus</taxon>
    </lineage>
</organism>
<dbReference type="InterPro" id="IPR024072">
    <property type="entry name" value="DHFR-like_dom_sf"/>
</dbReference>
<dbReference type="EMBL" id="AZGM01000128">
    <property type="protein sequence ID" value="KRM25335.1"/>
    <property type="molecule type" value="Genomic_DNA"/>
</dbReference>
<dbReference type="Proteomes" id="UP000051412">
    <property type="component" value="Unassembled WGS sequence"/>
</dbReference>
<comment type="pathway">
    <text evidence="1">Cofactor biosynthesis; riboflavin biosynthesis.</text>
</comment>
<dbReference type="SUPFAM" id="SSF53597">
    <property type="entry name" value="Dihydrofolate reductase-like"/>
    <property type="match status" value="1"/>
</dbReference>
<dbReference type="PANTHER" id="PTHR38011:SF7">
    <property type="entry name" value="2,5-DIAMINO-6-RIBOSYLAMINO-4(3H)-PYRIMIDINONE 5'-PHOSPHATE REDUCTASE"/>
    <property type="match status" value="1"/>
</dbReference>
<dbReference type="RefSeq" id="WP_047769427.1">
    <property type="nucleotide sequence ID" value="NZ_AZGM01000128.1"/>
</dbReference>
<evidence type="ECO:0000256" key="3">
    <source>
        <dbReference type="ARBA" id="ARBA00023002"/>
    </source>
</evidence>
<keyword evidence="2" id="KW-0521">NADP</keyword>
<dbReference type="AlphaFoldDB" id="A0A0R1X4X4"/>
<accession>A0A0R1X4X4</accession>
<protein>
    <submittedName>
        <fullName evidence="5">Deaminase-reductase domain-containing protein</fullName>
    </submittedName>
</protein>
<keyword evidence="6" id="KW-1185">Reference proteome</keyword>
<dbReference type="STRING" id="1423782.FD32_GL000858"/>
<dbReference type="PATRIC" id="fig|1423782.4.peg.888"/>
<dbReference type="OrthoDB" id="9800865at2"/>
<feature type="domain" description="Bacterial bifunctional deaminase-reductase C-terminal" evidence="4">
    <location>
        <begin position="4"/>
        <end position="217"/>
    </location>
</feature>
<reference evidence="5 6" key="1">
    <citation type="journal article" date="2015" name="Genome Announc.">
        <title>Expanding the biotechnology potential of lactobacilli through comparative genomics of 213 strains and associated genera.</title>
        <authorList>
            <person name="Sun Z."/>
            <person name="Harris H.M."/>
            <person name="McCann A."/>
            <person name="Guo C."/>
            <person name="Argimon S."/>
            <person name="Zhang W."/>
            <person name="Yang X."/>
            <person name="Jeffery I.B."/>
            <person name="Cooney J.C."/>
            <person name="Kagawa T.F."/>
            <person name="Liu W."/>
            <person name="Song Y."/>
            <person name="Salvetti E."/>
            <person name="Wrobel A."/>
            <person name="Rasinkangas P."/>
            <person name="Parkhill J."/>
            <person name="Rea M.C."/>
            <person name="O'Sullivan O."/>
            <person name="Ritari J."/>
            <person name="Douillard F.P."/>
            <person name="Paul Ross R."/>
            <person name="Yang R."/>
            <person name="Briner A.E."/>
            <person name="Felis G.E."/>
            <person name="de Vos W.M."/>
            <person name="Barrangou R."/>
            <person name="Klaenhammer T.R."/>
            <person name="Caufield P.W."/>
            <person name="Cui Y."/>
            <person name="Zhang H."/>
            <person name="O'Toole P.W."/>
        </authorList>
    </citation>
    <scope>NUCLEOTIDE SEQUENCE [LARGE SCALE GENOMIC DNA]</scope>
    <source>
        <strain evidence="5 6">DSM 6035</strain>
    </source>
</reference>